<evidence type="ECO:0000313" key="1">
    <source>
        <dbReference type="EnsemblPlants" id="OPUNC10G07700.1"/>
    </source>
</evidence>
<dbReference type="Gramene" id="OPUNC10G07700.1">
    <property type="protein sequence ID" value="OPUNC10G07700.1"/>
    <property type="gene ID" value="OPUNC10G07700"/>
</dbReference>
<dbReference type="HOGENOM" id="CLU_720382_0_0_1"/>
<keyword evidence="2" id="KW-1185">Reference proteome</keyword>
<evidence type="ECO:0000313" key="2">
    <source>
        <dbReference type="Proteomes" id="UP000026962"/>
    </source>
</evidence>
<reference evidence="1" key="1">
    <citation type="submission" date="2015-04" db="UniProtKB">
        <authorList>
            <consortium name="EnsemblPlants"/>
        </authorList>
    </citation>
    <scope>IDENTIFICATION</scope>
</reference>
<organism evidence="1">
    <name type="scientific">Oryza punctata</name>
    <name type="common">Red rice</name>
    <dbReference type="NCBI Taxonomy" id="4537"/>
    <lineage>
        <taxon>Eukaryota</taxon>
        <taxon>Viridiplantae</taxon>
        <taxon>Streptophyta</taxon>
        <taxon>Embryophyta</taxon>
        <taxon>Tracheophyta</taxon>
        <taxon>Spermatophyta</taxon>
        <taxon>Magnoliopsida</taxon>
        <taxon>Liliopsida</taxon>
        <taxon>Poales</taxon>
        <taxon>Poaceae</taxon>
        <taxon>BOP clade</taxon>
        <taxon>Oryzoideae</taxon>
        <taxon>Oryzeae</taxon>
        <taxon>Oryzinae</taxon>
        <taxon>Oryza</taxon>
    </lineage>
</organism>
<name>A0A0E0M7C8_ORYPU</name>
<accession>A0A0E0M7C8</accession>
<protein>
    <submittedName>
        <fullName evidence="1">Uncharacterized protein</fullName>
    </submittedName>
</protein>
<sequence length="384" mass="42628">MPLAASLLGPHARRLPIVGHRHPSDVADGLAGFGGGCQHRPDLASSSREWRLLWLRWHELGLEIDGTPLICSQRNTPFTRSESSRLTARWLIPAEEIGRSGRIRASCDSGRWRYSCLPSTASSKTLAAALRRSSRSIILLRPSLPLPYTPSVASPSRFLPSRRAIGDDGVAARACGEPASDWDDIPTDRSRQDRRPARWTWATIASSHARAGEYHAPLPSHARLRLMSSTKRRLICWHLASISISPVAVSAWCRAEAVPTALRMLQYIPPLQVSKSAAQIVSDTGITKQAPKVVSQPKRRGCGLRRERQDDEIMPGWRSAEALLERRRAPRPSRNNMVIPGYRHVGVQHRIVPCVANSPGFKPPYHQPVDDKGTCYRFFRAATA</sequence>
<dbReference type="Proteomes" id="UP000026962">
    <property type="component" value="Chromosome 10"/>
</dbReference>
<proteinExistence type="predicted"/>
<dbReference type="AlphaFoldDB" id="A0A0E0M7C8"/>
<reference evidence="1" key="2">
    <citation type="submission" date="2018-05" db="EMBL/GenBank/DDBJ databases">
        <title>OpunRS2 (Oryza punctata Reference Sequence Version 2).</title>
        <authorList>
            <person name="Zhang J."/>
            <person name="Kudrna D."/>
            <person name="Lee S."/>
            <person name="Talag J."/>
            <person name="Welchert J."/>
            <person name="Wing R.A."/>
        </authorList>
    </citation>
    <scope>NUCLEOTIDE SEQUENCE [LARGE SCALE GENOMIC DNA]</scope>
</reference>
<dbReference type="EnsemblPlants" id="OPUNC10G07700.1">
    <property type="protein sequence ID" value="OPUNC10G07700.1"/>
    <property type="gene ID" value="OPUNC10G07700"/>
</dbReference>